<dbReference type="RefSeq" id="WP_195803483.1">
    <property type="nucleotide sequence ID" value="NZ_CP061379.1"/>
</dbReference>
<dbReference type="AlphaFoldDB" id="A0A7S9H2F3"/>
<evidence type="ECO:0000313" key="3">
    <source>
        <dbReference type="Proteomes" id="UP000594621"/>
    </source>
</evidence>
<evidence type="ECO:0000256" key="1">
    <source>
        <dbReference type="SAM" id="MobiDB-lite"/>
    </source>
</evidence>
<sequence length="453" mass="47071">MANEAFALSPMSARAAEPNEQDYDAIREAFMETARGRWFLGEYAKRNRNADTSMVLDAVAKIEEALAAQRQPVVVDRLPEALVEIRRAIREAETIAIAAIDPAAIEASLAPIPRGVRIIKEISWRWREIGADGRICDLIDSQLASIEAACGQVSLIDPRADLAVAFELLKDRVDQTDADGAAAPKAEARSPAPMQEEPAPAGEAPPAAMASEAPVAFAEPPEEIVAAPEPELAVGASGIAAAMSVAADAMDVATEPEIAESHAVAEESIAAVEENLTDPAAVGEITDEFSLDAAAEAEDDAVLARIAMEMAAPDPEFDEIVDPTEMAAASPEPMAAEVAAPVAVEAPAPIAPVAREPVVDAPIAMESLARLTDAIAEAAAEVMEQPAPAMAAATAFGAAPAATLPPMPSPLPEPSLGATILASGIVQKPRTAANDALAPIRRMTQAEKIAFFS</sequence>
<dbReference type="EMBL" id="CP061379">
    <property type="protein sequence ID" value="QPF93976.1"/>
    <property type="molecule type" value="Genomic_DNA"/>
</dbReference>
<dbReference type="KEGG" id="bcou:IC761_12200"/>
<proteinExistence type="predicted"/>
<feature type="region of interest" description="Disordered" evidence="1">
    <location>
        <begin position="176"/>
        <end position="214"/>
    </location>
</feature>
<reference evidence="2 3" key="1">
    <citation type="submission" date="2020-09" db="EMBL/GenBank/DDBJ databases">
        <title>Complete genomes of bradyrhizobia occurring on native shrubby legumes in Australia.</title>
        <authorList>
            <person name="Lafay B."/>
        </authorList>
    </citation>
    <scope>NUCLEOTIDE SEQUENCE [LARGE SCALE GENOMIC DNA]</scope>
    <source>
        <strain evidence="2 3">BDV5040</strain>
    </source>
</reference>
<protein>
    <submittedName>
        <fullName evidence="2">Uncharacterized protein</fullName>
    </submittedName>
</protein>
<accession>A0A7S9H2F3</accession>
<gene>
    <name evidence="2" type="ORF">IC761_12200</name>
</gene>
<name>A0A7S9H2F3_9BRAD</name>
<organism evidence="2 3">
    <name type="scientific">Bradyrhizobium commune</name>
    <dbReference type="NCBI Taxonomy" id="83627"/>
    <lineage>
        <taxon>Bacteria</taxon>
        <taxon>Pseudomonadati</taxon>
        <taxon>Pseudomonadota</taxon>
        <taxon>Alphaproteobacteria</taxon>
        <taxon>Hyphomicrobiales</taxon>
        <taxon>Nitrobacteraceae</taxon>
        <taxon>Bradyrhizobium</taxon>
    </lineage>
</organism>
<feature type="compositionally biased region" description="Low complexity" evidence="1">
    <location>
        <begin position="178"/>
        <end position="214"/>
    </location>
</feature>
<keyword evidence="3" id="KW-1185">Reference proteome</keyword>
<evidence type="ECO:0000313" key="2">
    <source>
        <dbReference type="EMBL" id="QPF93976.1"/>
    </source>
</evidence>
<dbReference type="Proteomes" id="UP000594621">
    <property type="component" value="Chromosome"/>
</dbReference>